<accession>A0ABV2BY84</accession>
<dbReference type="InterPro" id="IPR000731">
    <property type="entry name" value="SSD"/>
</dbReference>
<gene>
    <name evidence="1" type="ORF">ABVT43_17225</name>
</gene>
<organism evidence="1 2">
    <name type="scientific">Aliikangiella maris</name>
    <dbReference type="NCBI Taxonomy" id="3162458"/>
    <lineage>
        <taxon>Bacteria</taxon>
        <taxon>Pseudomonadati</taxon>
        <taxon>Pseudomonadota</taxon>
        <taxon>Gammaproteobacteria</taxon>
        <taxon>Oceanospirillales</taxon>
        <taxon>Pleioneaceae</taxon>
        <taxon>Aliikangiella</taxon>
    </lineage>
</organism>
<dbReference type="EMBL" id="JBEVCJ010000030">
    <property type="protein sequence ID" value="MET1256887.1"/>
    <property type="molecule type" value="Genomic_DNA"/>
</dbReference>
<dbReference type="PANTHER" id="PTHR33406:SF12">
    <property type="entry name" value="BLR2997 PROTEIN"/>
    <property type="match status" value="1"/>
</dbReference>
<dbReference type="Gene3D" id="1.20.1640.10">
    <property type="entry name" value="Multidrug efflux transporter AcrB transmembrane domain"/>
    <property type="match status" value="2"/>
</dbReference>
<evidence type="ECO:0000313" key="1">
    <source>
        <dbReference type="EMBL" id="MET1256887.1"/>
    </source>
</evidence>
<sequence length="786" mass="87340">MEKFSDFITHRRWLVIISTLILVALAVFGLVKNGMPFKSDYKVFFQPDNKQLNDFLNLQKIYSKSDNVAIIVAPKDGQIFTKDALTAIWELTNESWQITYSSRVDSITNFQYSYAEGDDLMIEDLVLEADMLDAESIARAKRVSLSEPLLVKKLISEKADVAVVNVTIRLPGTDMSAETPRVAASVRAIRDEFAQRYPDIDFMLSGVIMMNTSFPEASKTDSSVKIPIMLLVVILTVGILLRTISGTIGTLVVILLSIIGTMGIWGWMHGYLTGPSAGSPIVILTLAVADCVHILSTFYYNMRHGMEKIPALKDSLRVNMQPVFLTSLTTAIGFLTMNFSDAPPFGDLGNMVAIGVMLAFVFSVTIFPAILVILPVKVKATAQHKRDMMDKLGDYVVNNRKWLLPVSSIVIIIFTAFVPKNELNDDFVKYFDHTVPFRQATDFMQAHMSGMTTMELSFNSKRSSGINDPEFIKFVSDFTDWLRTLEKTDHVNTITDTLKRLNRNMHGDDPAWYKLPEQQELAAQYLLLYELSLPQGLDVNNQLNVDKSSTRLLVTFQNLTSNEILAMEQKITEHFEQQNSPYELTLASPSLMFAHIGSTNIVSMIKGSSLALILISILIGIALRSFKFGLISLLPNLTPAAVGFGLWGMLVGEVGLGLSVVMGVTLGIIVDDTVHFLSKYIRARREKNLSSEDAVRYSFASVGKALWITTMVLIAGFFVMATSSFKVNAEMGLLTAITILIALIIDFIFLPPLLMLLKSSNKQEKESANNTLSKDETPQLNPASTK</sequence>
<dbReference type="PANTHER" id="PTHR33406">
    <property type="entry name" value="MEMBRANE PROTEIN MJ1562-RELATED"/>
    <property type="match status" value="1"/>
</dbReference>
<dbReference type="SUPFAM" id="SSF82866">
    <property type="entry name" value="Multidrug efflux transporter AcrB transmembrane domain"/>
    <property type="match status" value="2"/>
</dbReference>
<name>A0ABV2BY84_9GAMM</name>
<dbReference type="InterPro" id="IPR004869">
    <property type="entry name" value="MMPL_dom"/>
</dbReference>
<keyword evidence="2" id="KW-1185">Reference proteome</keyword>
<dbReference type="Proteomes" id="UP001548189">
    <property type="component" value="Unassembled WGS sequence"/>
</dbReference>
<dbReference type="Pfam" id="PF03176">
    <property type="entry name" value="MMPL"/>
    <property type="match status" value="2"/>
</dbReference>
<dbReference type="PROSITE" id="PS50156">
    <property type="entry name" value="SSD"/>
    <property type="match status" value="2"/>
</dbReference>
<reference evidence="1 2" key="1">
    <citation type="submission" date="2024-06" db="EMBL/GenBank/DDBJ databases">
        <authorList>
            <person name="Li F."/>
        </authorList>
    </citation>
    <scope>NUCLEOTIDE SEQUENCE [LARGE SCALE GENOMIC DNA]</scope>
    <source>
        <strain evidence="1 2">GXAS 311</strain>
    </source>
</reference>
<dbReference type="InterPro" id="IPR050545">
    <property type="entry name" value="Mycobact_MmpL"/>
</dbReference>
<proteinExistence type="predicted"/>
<comment type="caution">
    <text evidence="1">The sequence shown here is derived from an EMBL/GenBank/DDBJ whole genome shotgun (WGS) entry which is preliminary data.</text>
</comment>
<evidence type="ECO:0000313" key="2">
    <source>
        <dbReference type="Proteomes" id="UP001548189"/>
    </source>
</evidence>
<protein>
    <submittedName>
        <fullName evidence="1">MMPL family transporter</fullName>
    </submittedName>
</protein>